<dbReference type="EMBL" id="ABYO01000015">
    <property type="protein sequence ID" value="EEI87242.1"/>
    <property type="molecule type" value="Genomic_DNA"/>
</dbReference>
<proteinExistence type="predicted"/>
<name>C2BD50_9FIRM</name>
<evidence type="ECO:0000313" key="2">
    <source>
        <dbReference type="Proteomes" id="UP000005984"/>
    </source>
</evidence>
<gene>
    <name evidence="1" type="ORF">HMPREF0072_0270</name>
</gene>
<protein>
    <submittedName>
        <fullName evidence="1">Uncharacterized protein</fullName>
    </submittedName>
</protein>
<dbReference type="STRING" id="525254.HMPREF0072_0270"/>
<reference evidence="1 2" key="1">
    <citation type="submission" date="2008-10" db="EMBL/GenBank/DDBJ databases">
        <authorList>
            <person name="Qin X."/>
            <person name="Bachman B."/>
            <person name="Battles P."/>
            <person name="Bell A."/>
            <person name="Bess C."/>
            <person name="Bickham C."/>
            <person name="Chaboub L."/>
            <person name="Chen D."/>
            <person name="Coyle M."/>
            <person name="Deiros D.R."/>
            <person name="Dinh H."/>
            <person name="Forbes L."/>
            <person name="Fowler G."/>
            <person name="Francisco L."/>
            <person name="Fu Q."/>
            <person name="Gubbala S."/>
            <person name="Hale W."/>
            <person name="Han Y."/>
            <person name="Hemphill L."/>
            <person name="Highlander S.K."/>
            <person name="Hirani K."/>
            <person name="Hogues M."/>
            <person name="Jackson L."/>
            <person name="Jakkamsetti A."/>
            <person name="Javaid M."/>
            <person name="Jiang H."/>
            <person name="Korchina V."/>
            <person name="Kovar C."/>
            <person name="Lara F."/>
            <person name="Lee S."/>
            <person name="Mata R."/>
            <person name="Mathew T."/>
            <person name="Moen C."/>
            <person name="Morales K."/>
            <person name="Munidasa M."/>
            <person name="Nazareth L."/>
            <person name="Ngo R."/>
            <person name="Nguyen L."/>
            <person name="Okwuonu G."/>
            <person name="Ongeri F."/>
            <person name="Patil S."/>
            <person name="Petrosino J."/>
            <person name="Pham C."/>
            <person name="Pham P."/>
            <person name="Pu L.-L."/>
            <person name="Puazo M."/>
            <person name="Raj R."/>
            <person name="Reid J."/>
            <person name="Rouhana J."/>
            <person name="Saada N."/>
            <person name="Shang Y."/>
            <person name="Simmons D."/>
            <person name="Thornton R."/>
            <person name="Warren J."/>
            <person name="Weissenberger G."/>
            <person name="Zhang J."/>
            <person name="Zhang L."/>
            <person name="Zhou C."/>
            <person name="Zhu D."/>
            <person name="Muzny D."/>
            <person name="Worley K."/>
            <person name="Gibbs R."/>
        </authorList>
    </citation>
    <scope>NUCLEOTIDE SEQUENCE [LARGE SCALE GENOMIC DNA]</scope>
    <source>
        <strain evidence="1 2">ATCC 51172</strain>
    </source>
</reference>
<sequence>MKKSNKNKEIRELIEEILSISTLGEKNILIGMLRGFLWNRKKE</sequence>
<dbReference type="Proteomes" id="UP000005984">
    <property type="component" value="Unassembled WGS sequence"/>
</dbReference>
<accession>C2BD50</accession>
<organism evidence="1 2">
    <name type="scientific">Anaerococcus lactolyticus ATCC 51172</name>
    <dbReference type="NCBI Taxonomy" id="525254"/>
    <lineage>
        <taxon>Bacteria</taxon>
        <taxon>Bacillati</taxon>
        <taxon>Bacillota</taxon>
        <taxon>Tissierellia</taxon>
        <taxon>Tissierellales</taxon>
        <taxon>Peptoniphilaceae</taxon>
        <taxon>Anaerococcus</taxon>
    </lineage>
</organism>
<dbReference type="AlphaFoldDB" id="C2BD50"/>
<keyword evidence="2" id="KW-1185">Reference proteome</keyword>
<dbReference type="HOGENOM" id="CLU_3228839_0_0_9"/>
<dbReference type="RefSeq" id="WP_004827376.1">
    <property type="nucleotide sequence ID" value="NZ_GG666045.1"/>
</dbReference>
<evidence type="ECO:0000313" key="1">
    <source>
        <dbReference type="EMBL" id="EEI87242.1"/>
    </source>
</evidence>
<comment type="caution">
    <text evidence="1">The sequence shown here is derived from an EMBL/GenBank/DDBJ whole genome shotgun (WGS) entry which is preliminary data.</text>
</comment>